<dbReference type="RefSeq" id="WP_154420804.1">
    <property type="nucleotide sequence ID" value="NZ_VUNS01000044.1"/>
</dbReference>
<dbReference type="GO" id="GO:0000156">
    <property type="term" value="F:phosphorelay response regulator activity"/>
    <property type="evidence" value="ECO:0007669"/>
    <property type="project" value="TreeGrafter"/>
</dbReference>
<evidence type="ECO:0000256" key="2">
    <source>
        <dbReference type="ARBA" id="ARBA00023012"/>
    </source>
</evidence>
<dbReference type="InterPro" id="IPR011006">
    <property type="entry name" value="CheY-like_superfamily"/>
</dbReference>
<dbReference type="InterPro" id="IPR039420">
    <property type="entry name" value="WalR-like"/>
</dbReference>
<evidence type="ECO:0000259" key="8">
    <source>
        <dbReference type="PROSITE" id="PS50110"/>
    </source>
</evidence>
<evidence type="ECO:0000259" key="9">
    <source>
        <dbReference type="PROSITE" id="PS51755"/>
    </source>
</evidence>
<dbReference type="PANTHER" id="PTHR48111:SF11">
    <property type="entry name" value="TWO-COMPONENT RESPONSE REGULATOR"/>
    <property type="match status" value="1"/>
</dbReference>
<dbReference type="Gene3D" id="6.10.250.690">
    <property type="match status" value="1"/>
</dbReference>
<dbReference type="PROSITE" id="PS50110">
    <property type="entry name" value="RESPONSE_REGULATORY"/>
    <property type="match status" value="1"/>
</dbReference>
<dbReference type="GO" id="GO:0006355">
    <property type="term" value="P:regulation of DNA-templated transcription"/>
    <property type="evidence" value="ECO:0007669"/>
    <property type="project" value="InterPro"/>
</dbReference>
<reference evidence="10 11" key="1">
    <citation type="submission" date="2019-08" db="EMBL/GenBank/DDBJ databases">
        <title>In-depth cultivation of the pig gut microbiome towards novel bacterial diversity and tailored functional studies.</title>
        <authorList>
            <person name="Wylensek D."/>
            <person name="Hitch T.C.A."/>
            <person name="Clavel T."/>
        </authorList>
    </citation>
    <scope>NUCLEOTIDE SEQUENCE [LARGE SCALE GENOMIC DNA]</scope>
    <source>
        <strain evidence="10 11">BBE-744-WT-12</strain>
    </source>
</reference>
<dbReference type="SMART" id="SM00862">
    <property type="entry name" value="Trans_reg_C"/>
    <property type="match status" value="1"/>
</dbReference>
<accession>A0A844GB91</accession>
<organism evidence="10 11">
    <name type="scientific">Victivallis lenta</name>
    <dbReference type="NCBI Taxonomy" id="2606640"/>
    <lineage>
        <taxon>Bacteria</taxon>
        <taxon>Pseudomonadati</taxon>
        <taxon>Lentisphaerota</taxon>
        <taxon>Lentisphaeria</taxon>
        <taxon>Victivallales</taxon>
        <taxon>Victivallaceae</taxon>
        <taxon>Victivallis</taxon>
    </lineage>
</organism>
<dbReference type="CDD" id="cd17574">
    <property type="entry name" value="REC_OmpR"/>
    <property type="match status" value="1"/>
</dbReference>
<dbReference type="AlphaFoldDB" id="A0A844GB91"/>
<keyword evidence="11" id="KW-1185">Reference proteome</keyword>
<dbReference type="Pfam" id="PF00486">
    <property type="entry name" value="Trans_reg_C"/>
    <property type="match status" value="1"/>
</dbReference>
<evidence type="ECO:0000256" key="3">
    <source>
        <dbReference type="ARBA" id="ARBA00023015"/>
    </source>
</evidence>
<evidence type="ECO:0000313" key="10">
    <source>
        <dbReference type="EMBL" id="MST99638.1"/>
    </source>
</evidence>
<sequence length="231" mass="26030">MEPYKILIAEDDRNIRAGVADALELEGYIPVEAPDGGAALRLYHEHHPDLLLLDIMMPGLSGYDVCRRVRQDDPLIPVIMLTAKGEEFDKVLGLELGADDYVTKPFGLRELAARIAAQLRRRQSEKEKASLPPAAPDRFGFGRWEIERCRLRAVRGDESTGLTLREIALLELFAAHPGEALSRDRIMKEVWGASFQSSRTLDQHLVALRRKLEPPRLIETVYGIGYRYAAE</sequence>
<evidence type="ECO:0000256" key="7">
    <source>
        <dbReference type="PROSITE-ProRule" id="PRU01091"/>
    </source>
</evidence>
<evidence type="ECO:0000256" key="5">
    <source>
        <dbReference type="ARBA" id="ARBA00023163"/>
    </source>
</evidence>
<evidence type="ECO:0000256" key="1">
    <source>
        <dbReference type="ARBA" id="ARBA00022553"/>
    </source>
</evidence>
<feature type="modified residue" description="4-aspartylphosphate" evidence="6">
    <location>
        <position position="54"/>
    </location>
</feature>
<feature type="domain" description="Response regulatory" evidence="8">
    <location>
        <begin position="5"/>
        <end position="119"/>
    </location>
</feature>
<keyword evidence="4 7" id="KW-0238">DNA-binding</keyword>
<keyword evidence="1 6" id="KW-0597">Phosphoprotein</keyword>
<dbReference type="SMART" id="SM00448">
    <property type="entry name" value="REC"/>
    <property type="match status" value="1"/>
</dbReference>
<keyword evidence="3" id="KW-0805">Transcription regulation</keyword>
<feature type="domain" description="OmpR/PhoB-type" evidence="9">
    <location>
        <begin position="136"/>
        <end position="230"/>
    </location>
</feature>
<protein>
    <submittedName>
        <fullName evidence="10">Response regulator transcription factor</fullName>
    </submittedName>
</protein>
<evidence type="ECO:0000256" key="4">
    <source>
        <dbReference type="ARBA" id="ARBA00023125"/>
    </source>
</evidence>
<dbReference type="EMBL" id="VUNS01000044">
    <property type="protein sequence ID" value="MST99638.1"/>
    <property type="molecule type" value="Genomic_DNA"/>
</dbReference>
<dbReference type="CDD" id="cd00383">
    <property type="entry name" value="trans_reg_C"/>
    <property type="match status" value="1"/>
</dbReference>
<evidence type="ECO:0000313" key="11">
    <source>
        <dbReference type="Proteomes" id="UP000435649"/>
    </source>
</evidence>
<proteinExistence type="predicted"/>
<dbReference type="PROSITE" id="PS51755">
    <property type="entry name" value="OMPR_PHOB"/>
    <property type="match status" value="1"/>
</dbReference>
<dbReference type="GO" id="GO:0000976">
    <property type="term" value="F:transcription cis-regulatory region binding"/>
    <property type="evidence" value="ECO:0007669"/>
    <property type="project" value="TreeGrafter"/>
</dbReference>
<dbReference type="SUPFAM" id="SSF52172">
    <property type="entry name" value="CheY-like"/>
    <property type="match status" value="1"/>
</dbReference>
<dbReference type="Proteomes" id="UP000435649">
    <property type="component" value="Unassembled WGS sequence"/>
</dbReference>
<dbReference type="GO" id="GO:0032993">
    <property type="term" value="C:protein-DNA complex"/>
    <property type="evidence" value="ECO:0007669"/>
    <property type="project" value="TreeGrafter"/>
</dbReference>
<dbReference type="GO" id="GO:0005829">
    <property type="term" value="C:cytosol"/>
    <property type="evidence" value="ECO:0007669"/>
    <property type="project" value="TreeGrafter"/>
</dbReference>
<dbReference type="PANTHER" id="PTHR48111">
    <property type="entry name" value="REGULATOR OF RPOS"/>
    <property type="match status" value="1"/>
</dbReference>
<dbReference type="Gene3D" id="1.10.10.10">
    <property type="entry name" value="Winged helix-like DNA-binding domain superfamily/Winged helix DNA-binding domain"/>
    <property type="match status" value="1"/>
</dbReference>
<gene>
    <name evidence="10" type="ORF">FYJ85_21650</name>
</gene>
<dbReference type="Pfam" id="PF00072">
    <property type="entry name" value="Response_reg"/>
    <property type="match status" value="1"/>
</dbReference>
<dbReference type="FunFam" id="3.40.50.2300:FF:000001">
    <property type="entry name" value="DNA-binding response regulator PhoB"/>
    <property type="match status" value="1"/>
</dbReference>
<evidence type="ECO:0000256" key="6">
    <source>
        <dbReference type="PROSITE-ProRule" id="PRU00169"/>
    </source>
</evidence>
<keyword evidence="2" id="KW-0902">Two-component regulatory system</keyword>
<dbReference type="InterPro" id="IPR001867">
    <property type="entry name" value="OmpR/PhoB-type_DNA-bd"/>
</dbReference>
<dbReference type="InterPro" id="IPR036388">
    <property type="entry name" value="WH-like_DNA-bd_sf"/>
</dbReference>
<comment type="caution">
    <text evidence="10">The sequence shown here is derived from an EMBL/GenBank/DDBJ whole genome shotgun (WGS) entry which is preliminary data.</text>
</comment>
<dbReference type="Gene3D" id="3.40.50.2300">
    <property type="match status" value="1"/>
</dbReference>
<dbReference type="InterPro" id="IPR001789">
    <property type="entry name" value="Sig_transdc_resp-reg_receiver"/>
</dbReference>
<keyword evidence="5" id="KW-0804">Transcription</keyword>
<feature type="DNA-binding region" description="OmpR/PhoB-type" evidence="7">
    <location>
        <begin position="136"/>
        <end position="230"/>
    </location>
</feature>
<name>A0A844GB91_9BACT</name>